<dbReference type="PANTHER" id="PTHR33993">
    <property type="entry name" value="GLYOXALASE-RELATED"/>
    <property type="match status" value="1"/>
</dbReference>
<dbReference type="EMBL" id="BMRG01000003">
    <property type="protein sequence ID" value="GGP47896.1"/>
    <property type="molecule type" value="Genomic_DNA"/>
</dbReference>
<dbReference type="InterPro" id="IPR052164">
    <property type="entry name" value="Anthracycline_SecMetBiosynth"/>
</dbReference>
<organism evidence="2 3">
    <name type="scientific">Saccharothrix coeruleofusca</name>
    <dbReference type="NCBI Taxonomy" id="33919"/>
    <lineage>
        <taxon>Bacteria</taxon>
        <taxon>Bacillati</taxon>
        <taxon>Actinomycetota</taxon>
        <taxon>Actinomycetes</taxon>
        <taxon>Pseudonocardiales</taxon>
        <taxon>Pseudonocardiaceae</taxon>
        <taxon>Saccharothrix</taxon>
    </lineage>
</organism>
<dbReference type="PROSITE" id="PS51819">
    <property type="entry name" value="VOC"/>
    <property type="match status" value="1"/>
</dbReference>
<evidence type="ECO:0000313" key="2">
    <source>
        <dbReference type="EMBL" id="GGP47896.1"/>
    </source>
</evidence>
<name>A0A918EC73_9PSEU</name>
<dbReference type="InterPro" id="IPR029068">
    <property type="entry name" value="Glyas_Bleomycin-R_OHBP_Dase"/>
</dbReference>
<accession>A0A918EC73</accession>
<dbReference type="Proteomes" id="UP000639606">
    <property type="component" value="Unassembled WGS sequence"/>
</dbReference>
<dbReference type="InterPro" id="IPR037523">
    <property type="entry name" value="VOC_core"/>
</dbReference>
<gene>
    <name evidence="2" type="ORF">GCM10010185_19710</name>
</gene>
<dbReference type="PANTHER" id="PTHR33993:SF14">
    <property type="entry name" value="GB|AAF24581.1"/>
    <property type="match status" value="1"/>
</dbReference>
<comment type="caution">
    <text evidence="2">The sequence shown here is derived from an EMBL/GenBank/DDBJ whole genome shotgun (WGS) entry which is preliminary data.</text>
</comment>
<dbReference type="Gene3D" id="3.10.180.10">
    <property type="entry name" value="2,3-Dihydroxybiphenyl 1,2-Dioxygenase, domain 1"/>
    <property type="match status" value="2"/>
</dbReference>
<sequence length="269" mass="29181">MTIVPNSPALADLHPGAPVWVQLPVDDLQATKDFYAGLFSWHYAEDGAGTVAMVDNLPVAGFWPHDRHGAWVPYLNTPHARATAEKAQALGGRIAREPTETSTLIVEPGGVLTGFRSVPPDWLFGTDGHGMYAWAELNTRQGEVTDEFFRQLCGFEVVQIGDGLTLDYTLWSAAGHTVLGRQEMGRAFPLSEPPHWMVYFTAAPEIGTDSVAARVLELGGRVTVEPYDTTVGRITAVTDHAGAVFSVIDPSRKVPLEEIGAPVDDPYDE</sequence>
<evidence type="ECO:0000313" key="3">
    <source>
        <dbReference type="Proteomes" id="UP000639606"/>
    </source>
</evidence>
<reference evidence="2" key="2">
    <citation type="submission" date="2020-09" db="EMBL/GenBank/DDBJ databases">
        <authorList>
            <person name="Sun Q."/>
            <person name="Ohkuma M."/>
        </authorList>
    </citation>
    <scope>NUCLEOTIDE SEQUENCE</scope>
    <source>
        <strain evidence="2">JCM 3313</strain>
    </source>
</reference>
<proteinExistence type="predicted"/>
<dbReference type="AlphaFoldDB" id="A0A918EC73"/>
<dbReference type="RefSeq" id="WP_189222886.1">
    <property type="nucleotide sequence ID" value="NZ_BMRG01000003.1"/>
</dbReference>
<evidence type="ECO:0000259" key="1">
    <source>
        <dbReference type="PROSITE" id="PS51819"/>
    </source>
</evidence>
<reference evidence="2" key="1">
    <citation type="journal article" date="2014" name="Int. J. Syst. Evol. Microbiol.">
        <title>Complete genome sequence of Corynebacterium casei LMG S-19264T (=DSM 44701T), isolated from a smear-ripened cheese.</title>
        <authorList>
            <consortium name="US DOE Joint Genome Institute (JGI-PGF)"/>
            <person name="Walter F."/>
            <person name="Albersmeier A."/>
            <person name="Kalinowski J."/>
            <person name="Ruckert C."/>
        </authorList>
    </citation>
    <scope>NUCLEOTIDE SEQUENCE</scope>
    <source>
        <strain evidence="2">JCM 3313</strain>
    </source>
</reference>
<protein>
    <submittedName>
        <fullName evidence="2">Glyoxalase</fullName>
    </submittedName>
</protein>
<keyword evidence="3" id="KW-1185">Reference proteome</keyword>
<dbReference type="SUPFAM" id="SSF54593">
    <property type="entry name" value="Glyoxalase/Bleomycin resistance protein/Dihydroxybiphenyl dioxygenase"/>
    <property type="match status" value="2"/>
</dbReference>
<feature type="domain" description="VOC" evidence="1">
    <location>
        <begin position="17"/>
        <end position="130"/>
    </location>
</feature>